<reference evidence="2" key="1">
    <citation type="submission" date="2019-12" db="EMBL/GenBank/DDBJ databases">
        <title>Genome sequencing and annotation of Brassica cretica.</title>
        <authorList>
            <person name="Studholme D.J."/>
            <person name="Sarris P.F."/>
        </authorList>
    </citation>
    <scope>NUCLEOTIDE SEQUENCE</scope>
    <source>
        <strain evidence="2">PFS-102/07</strain>
        <tissue evidence="2">Leaf</tissue>
    </source>
</reference>
<sequence length="145" mass="15679">MSPRIKDDLRPHETAPPSRWGTRSGFFTSLHHTAATSTNAAGDELFFQRLRFTAALGRSHTSLHFSSLHLSSVSSGSRTPLHKAAATLCLRFSSACSGSRWAKRPLGRHEAAGTLNLCVSSSRITNFASKPSLDAPKSPFEISIT</sequence>
<proteinExistence type="predicted"/>
<name>A0A8S9J330_BRACR</name>
<evidence type="ECO:0000256" key="1">
    <source>
        <dbReference type="SAM" id="MobiDB-lite"/>
    </source>
</evidence>
<accession>A0A8S9J330</accession>
<protein>
    <submittedName>
        <fullName evidence="2">Uncharacterized protein</fullName>
    </submittedName>
</protein>
<organism evidence="2">
    <name type="scientific">Brassica cretica</name>
    <name type="common">Mustard</name>
    <dbReference type="NCBI Taxonomy" id="69181"/>
    <lineage>
        <taxon>Eukaryota</taxon>
        <taxon>Viridiplantae</taxon>
        <taxon>Streptophyta</taxon>
        <taxon>Embryophyta</taxon>
        <taxon>Tracheophyta</taxon>
        <taxon>Spermatophyta</taxon>
        <taxon>Magnoliopsida</taxon>
        <taxon>eudicotyledons</taxon>
        <taxon>Gunneridae</taxon>
        <taxon>Pentapetalae</taxon>
        <taxon>rosids</taxon>
        <taxon>malvids</taxon>
        <taxon>Brassicales</taxon>
        <taxon>Brassicaceae</taxon>
        <taxon>Brassiceae</taxon>
        <taxon>Brassica</taxon>
    </lineage>
</organism>
<dbReference type="AlphaFoldDB" id="A0A8S9J330"/>
<dbReference type="EMBL" id="QGKY02001015">
    <property type="protein sequence ID" value="KAF2575962.1"/>
    <property type="molecule type" value="Genomic_DNA"/>
</dbReference>
<gene>
    <name evidence="2" type="ORF">F2Q70_00001143</name>
</gene>
<evidence type="ECO:0000313" key="2">
    <source>
        <dbReference type="EMBL" id="KAF2575962.1"/>
    </source>
</evidence>
<comment type="caution">
    <text evidence="2">The sequence shown here is derived from an EMBL/GenBank/DDBJ whole genome shotgun (WGS) entry which is preliminary data.</text>
</comment>
<feature type="compositionally biased region" description="Basic and acidic residues" evidence="1">
    <location>
        <begin position="1"/>
        <end position="13"/>
    </location>
</feature>
<feature type="region of interest" description="Disordered" evidence="1">
    <location>
        <begin position="1"/>
        <end position="21"/>
    </location>
</feature>